<dbReference type="EMBL" id="CAXHTA020000002">
    <property type="protein sequence ID" value="CAL5219506.1"/>
    <property type="molecule type" value="Genomic_DNA"/>
</dbReference>
<organism evidence="1 2">
    <name type="scientific">Coccomyxa viridis</name>
    <dbReference type="NCBI Taxonomy" id="1274662"/>
    <lineage>
        <taxon>Eukaryota</taxon>
        <taxon>Viridiplantae</taxon>
        <taxon>Chlorophyta</taxon>
        <taxon>core chlorophytes</taxon>
        <taxon>Trebouxiophyceae</taxon>
        <taxon>Trebouxiophyceae incertae sedis</taxon>
        <taxon>Coccomyxaceae</taxon>
        <taxon>Coccomyxa</taxon>
    </lineage>
</organism>
<evidence type="ECO:0000313" key="1">
    <source>
        <dbReference type="EMBL" id="CAL5219506.1"/>
    </source>
</evidence>
<name>A0ABP1FJF7_9CHLO</name>
<accession>A0ABP1FJF7</accession>
<keyword evidence="2" id="KW-1185">Reference proteome</keyword>
<proteinExistence type="predicted"/>
<reference evidence="1 2" key="1">
    <citation type="submission" date="2024-06" db="EMBL/GenBank/DDBJ databases">
        <authorList>
            <person name="Kraege A."/>
            <person name="Thomma B."/>
        </authorList>
    </citation>
    <scope>NUCLEOTIDE SEQUENCE [LARGE SCALE GENOMIC DNA]</scope>
</reference>
<evidence type="ECO:0000313" key="2">
    <source>
        <dbReference type="Proteomes" id="UP001497392"/>
    </source>
</evidence>
<sequence length="118" mass="12799">MKHSRAASNKCAAVPKAGEHVTQKVSTFRPQNQLIALRMDSAADKEVAQNLACERCSNGCKCDTQCDCGPTCTCSRCNGRRGFDPENECAHCMGGNCDCQTPENCKCGQECLCKQCRV</sequence>
<gene>
    <name evidence="1" type="primary">g1349</name>
    <name evidence="1" type="ORF">VP750_LOCUS1165</name>
</gene>
<dbReference type="Proteomes" id="UP001497392">
    <property type="component" value="Unassembled WGS sequence"/>
</dbReference>
<comment type="caution">
    <text evidence="1">The sequence shown here is derived from an EMBL/GenBank/DDBJ whole genome shotgun (WGS) entry which is preliminary data.</text>
</comment>
<protein>
    <submittedName>
        <fullName evidence="1">G1349 protein</fullName>
    </submittedName>
</protein>